<proteinExistence type="predicted"/>
<dbReference type="EMBL" id="CP036276">
    <property type="protein sequence ID" value="QDU47361.1"/>
    <property type="molecule type" value="Genomic_DNA"/>
</dbReference>
<accession>A0A517ZY06</accession>
<dbReference type="AlphaFoldDB" id="A0A517ZY06"/>
<dbReference type="Pfam" id="PF14561">
    <property type="entry name" value="TPR_20"/>
    <property type="match status" value="1"/>
</dbReference>
<organism evidence="2 3">
    <name type="scientific">Symmachiella dynata</name>
    <dbReference type="NCBI Taxonomy" id="2527995"/>
    <lineage>
        <taxon>Bacteria</taxon>
        <taxon>Pseudomonadati</taxon>
        <taxon>Planctomycetota</taxon>
        <taxon>Planctomycetia</taxon>
        <taxon>Planctomycetales</taxon>
        <taxon>Planctomycetaceae</taxon>
        <taxon>Symmachiella</taxon>
    </lineage>
</organism>
<name>A0A517ZY06_9PLAN</name>
<keyword evidence="1" id="KW-0802">TPR repeat</keyword>
<dbReference type="PROSITE" id="PS50005">
    <property type="entry name" value="TPR"/>
    <property type="match status" value="1"/>
</dbReference>
<dbReference type="Gene3D" id="1.25.40.10">
    <property type="entry name" value="Tetratricopeptide repeat domain"/>
    <property type="match status" value="2"/>
</dbReference>
<gene>
    <name evidence="2" type="ORF">Mal52_58900</name>
</gene>
<dbReference type="Proteomes" id="UP000319383">
    <property type="component" value="Chromosome"/>
</dbReference>
<protein>
    <submittedName>
        <fullName evidence="2">Tetratricopeptide repeat protein</fullName>
    </submittedName>
</protein>
<dbReference type="SUPFAM" id="SSF48452">
    <property type="entry name" value="TPR-like"/>
    <property type="match status" value="1"/>
</dbReference>
<dbReference type="InterPro" id="IPR019734">
    <property type="entry name" value="TPR_rpt"/>
</dbReference>
<evidence type="ECO:0000313" key="3">
    <source>
        <dbReference type="Proteomes" id="UP000319383"/>
    </source>
</evidence>
<dbReference type="KEGG" id="sdyn:Mal52_58900"/>
<dbReference type="InterPro" id="IPR011990">
    <property type="entry name" value="TPR-like_helical_dom_sf"/>
</dbReference>
<feature type="repeat" description="TPR" evidence="1">
    <location>
        <begin position="169"/>
        <end position="202"/>
    </location>
</feature>
<evidence type="ECO:0000313" key="2">
    <source>
        <dbReference type="EMBL" id="QDU47361.1"/>
    </source>
</evidence>
<evidence type="ECO:0000256" key="1">
    <source>
        <dbReference type="PROSITE-ProRule" id="PRU00339"/>
    </source>
</evidence>
<sequence>MTAFGITTWAVNRVGWAFGYSDYSNPYYSDGGDYGGYDYSEPIVMAPMEETLAADPSDTAPPAEVTPEQLSNFDEARQQFFTGDYEAALASTNAALQELPNDAVIHEFRALILFAMGKYQDSAATLYPVLSVGPGFDWTTLIGLYPDVSTYTEQLRKLEEFRNKNPQDAAARFLLAYHYTTAGHNDPAIAQLKKLLEINPNDQLAKQLLLGLDPNAEVPNPAKQVEPPQPEATIKASDLYGTWTAKRGNGKFEMSLQEDGKFSWKFDEQGKASQVTGVWSVDENGILALEMNDEGVMLAQVILKAGQLDFYMLGDDKGSDPLHFSKG</sequence>
<keyword evidence="3" id="KW-1185">Reference proteome</keyword>
<reference evidence="2 3" key="1">
    <citation type="submission" date="2019-02" db="EMBL/GenBank/DDBJ databases">
        <title>Deep-cultivation of Planctomycetes and their phenomic and genomic characterization uncovers novel biology.</title>
        <authorList>
            <person name="Wiegand S."/>
            <person name="Jogler M."/>
            <person name="Boedeker C."/>
            <person name="Pinto D."/>
            <person name="Vollmers J."/>
            <person name="Rivas-Marin E."/>
            <person name="Kohn T."/>
            <person name="Peeters S.H."/>
            <person name="Heuer A."/>
            <person name="Rast P."/>
            <person name="Oberbeckmann S."/>
            <person name="Bunk B."/>
            <person name="Jeske O."/>
            <person name="Meyerdierks A."/>
            <person name="Storesund J.E."/>
            <person name="Kallscheuer N."/>
            <person name="Luecker S."/>
            <person name="Lage O.M."/>
            <person name="Pohl T."/>
            <person name="Merkel B.J."/>
            <person name="Hornburger P."/>
            <person name="Mueller R.-W."/>
            <person name="Bruemmer F."/>
            <person name="Labrenz M."/>
            <person name="Spormann A.M."/>
            <person name="Op den Camp H."/>
            <person name="Overmann J."/>
            <person name="Amann R."/>
            <person name="Jetten M.S.M."/>
            <person name="Mascher T."/>
            <person name="Medema M.H."/>
            <person name="Devos D.P."/>
            <person name="Kaster A.-K."/>
            <person name="Ovreas L."/>
            <person name="Rohde M."/>
            <person name="Galperin M.Y."/>
            <person name="Jogler C."/>
        </authorList>
    </citation>
    <scope>NUCLEOTIDE SEQUENCE [LARGE SCALE GENOMIC DNA]</scope>
    <source>
        <strain evidence="2 3">Mal52</strain>
    </source>
</reference>